<evidence type="ECO:0000256" key="4">
    <source>
        <dbReference type="ARBA" id="ARBA00022723"/>
    </source>
</evidence>
<keyword evidence="4" id="KW-0479">Metal-binding</keyword>
<dbReference type="InterPro" id="IPR009050">
    <property type="entry name" value="Globin-like_sf"/>
</dbReference>
<reference evidence="8" key="1">
    <citation type="submission" date="2023-01" db="EMBL/GenBank/DDBJ databases">
        <title>Metagenome sequencing of chrysophaentin producing Chrysophaeum taylorii.</title>
        <authorList>
            <person name="Davison J."/>
            <person name="Bewley C."/>
        </authorList>
    </citation>
    <scope>NUCLEOTIDE SEQUENCE</scope>
    <source>
        <strain evidence="8">NIES-1699</strain>
    </source>
</reference>
<dbReference type="EMBL" id="JAQMWT010000402">
    <property type="protein sequence ID" value="KAJ8601808.1"/>
    <property type="molecule type" value="Genomic_DNA"/>
</dbReference>
<comment type="similarity">
    <text evidence="6">Belongs to the globin family.</text>
</comment>
<keyword evidence="9" id="KW-1185">Reference proteome</keyword>
<evidence type="ECO:0000256" key="5">
    <source>
        <dbReference type="ARBA" id="ARBA00023004"/>
    </source>
</evidence>
<dbReference type="PANTHER" id="PTHR46458:SF1">
    <property type="entry name" value="GEO09476P1"/>
    <property type="match status" value="1"/>
</dbReference>
<keyword evidence="3 6" id="KW-0561">Oxygen transport</keyword>
<dbReference type="AlphaFoldDB" id="A0AAD7UDM5"/>
<gene>
    <name evidence="8" type="ORF">CTAYLR_007481</name>
</gene>
<comment type="caution">
    <text evidence="8">The sequence shown here is derived from an EMBL/GenBank/DDBJ whole genome shotgun (WGS) entry which is preliminary data.</text>
</comment>
<dbReference type="Pfam" id="PF00042">
    <property type="entry name" value="Globin"/>
    <property type="match status" value="1"/>
</dbReference>
<feature type="domain" description="Globin" evidence="7">
    <location>
        <begin position="1"/>
        <end position="142"/>
    </location>
</feature>
<dbReference type="Proteomes" id="UP001230188">
    <property type="component" value="Unassembled WGS sequence"/>
</dbReference>
<dbReference type="PANTHER" id="PTHR46458">
    <property type="entry name" value="BLR2807 PROTEIN"/>
    <property type="match status" value="1"/>
</dbReference>
<evidence type="ECO:0000256" key="3">
    <source>
        <dbReference type="ARBA" id="ARBA00022621"/>
    </source>
</evidence>
<dbReference type="InterPro" id="IPR000971">
    <property type="entry name" value="Globin"/>
</dbReference>
<dbReference type="Gene3D" id="1.10.490.10">
    <property type="entry name" value="Globins"/>
    <property type="match status" value="1"/>
</dbReference>
<dbReference type="GO" id="GO:0020037">
    <property type="term" value="F:heme binding"/>
    <property type="evidence" value="ECO:0007669"/>
    <property type="project" value="InterPro"/>
</dbReference>
<keyword evidence="2 6" id="KW-0349">Heme</keyword>
<evidence type="ECO:0000313" key="9">
    <source>
        <dbReference type="Proteomes" id="UP001230188"/>
    </source>
</evidence>
<name>A0AAD7UDM5_9STRA</name>
<protein>
    <recommendedName>
        <fullName evidence="7">Globin domain-containing protein</fullName>
    </recommendedName>
</protein>
<evidence type="ECO:0000256" key="1">
    <source>
        <dbReference type="ARBA" id="ARBA00022448"/>
    </source>
</evidence>
<evidence type="ECO:0000256" key="2">
    <source>
        <dbReference type="ARBA" id="ARBA00022617"/>
    </source>
</evidence>
<keyword evidence="5" id="KW-0408">Iron</keyword>
<keyword evidence="1 6" id="KW-0813">Transport</keyword>
<evidence type="ECO:0000259" key="7">
    <source>
        <dbReference type="PROSITE" id="PS01033"/>
    </source>
</evidence>
<proteinExistence type="inferred from homology"/>
<sequence>MDDGEIAMVETSWARAVALGEETVGTLLFSRIFELAPPMLELFSFRDEFAAEGVAGARFKAHAVGVVGMVSKAIGGLRDLDKLVPVLVDLGAKHEGYGVLPEHYDVVGRALVDTLEKGLGGLGPAKDAWMKVWALVSKTMLN</sequence>
<evidence type="ECO:0000313" key="8">
    <source>
        <dbReference type="EMBL" id="KAJ8601808.1"/>
    </source>
</evidence>
<dbReference type="InterPro" id="IPR012292">
    <property type="entry name" value="Globin/Proto"/>
</dbReference>
<dbReference type="GO" id="GO:0005344">
    <property type="term" value="F:oxygen carrier activity"/>
    <property type="evidence" value="ECO:0007669"/>
    <property type="project" value="UniProtKB-KW"/>
</dbReference>
<dbReference type="PROSITE" id="PS01033">
    <property type="entry name" value="GLOBIN"/>
    <property type="match status" value="1"/>
</dbReference>
<dbReference type="PRINTS" id="PR01907">
    <property type="entry name" value="WORMGLOBIN"/>
</dbReference>
<dbReference type="SUPFAM" id="SSF46458">
    <property type="entry name" value="Globin-like"/>
    <property type="match status" value="1"/>
</dbReference>
<dbReference type="GO" id="GO:0019825">
    <property type="term" value="F:oxygen binding"/>
    <property type="evidence" value="ECO:0007669"/>
    <property type="project" value="InterPro"/>
</dbReference>
<organism evidence="8 9">
    <name type="scientific">Chrysophaeum taylorii</name>
    <dbReference type="NCBI Taxonomy" id="2483200"/>
    <lineage>
        <taxon>Eukaryota</taxon>
        <taxon>Sar</taxon>
        <taxon>Stramenopiles</taxon>
        <taxon>Ochrophyta</taxon>
        <taxon>Pelagophyceae</taxon>
        <taxon>Pelagomonadales</taxon>
        <taxon>Pelagomonadaceae</taxon>
        <taxon>Chrysophaeum</taxon>
    </lineage>
</organism>
<dbReference type="InterPro" id="IPR050532">
    <property type="entry name" value="Globin-like_OT"/>
</dbReference>
<evidence type="ECO:0000256" key="6">
    <source>
        <dbReference type="RuleBase" id="RU000356"/>
    </source>
</evidence>
<dbReference type="GO" id="GO:0046872">
    <property type="term" value="F:metal ion binding"/>
    <property type="evidence" value="ECO:0007669"/>
    <property type="project" value="UniProtKB-KW"/>
</dbReference>
<accession>A0AAD7UDM5</accession>